<feature type="transmembrane region" description="Helical" evidence="1">
    <location>
        <begin position="98"/>
        <end position="119"/>
    </location>
</feature>
<evidence type="ECO:0000313" key="3">
    <source>
        <dbReference type="Proteomes" id="UP000009072"/>
    </source>
</evidence>
<proteinExistence type="predicted"/>
<gene>
    <name evidence="2" type="ordered locus">MMOB3910</name>
</gene>
<keyword evidence="1" id="KW-0472">Membrane</keyword>
<dbReference type="STRING" id="267748.MMOB3910"/>
<keyword evidence="3" id="KW-1185">Reference proteome</keyword>
<organism evidence="2 3">
    <name type="scientific">Mycoplasma mobile (strain ATCC 43663 / 163K / NCTC 11711)</name>
    <name type="common">Mesomycoplasma mobile</name>
    <dbReference type="NCBI Taxonomy" id="267748"/>
    <lineage>
        <taxon>Bacteria</taxon>
        <taxon>Bacillati</taxon>
        <taxon>Mycoplasmatota</taxon>
        <taxon>Mycoplasmoidales</taxon>
        <taxon>Metamycoplasmataceae</taxon>
        <taxon>Mesomycoplasma</taxon>
    </lineage>
</organism>
<feature type="transmembrane region" description="Helical" evidence="1">
    <location>
        <begin position="16"/>
        <end position="38"/>
    </location>
</feature>
<evidence type="ECO:0008006" key="4">
    <source>
        <dbReference type="Google" id="ProtNLM"/>
    </source>
</evidence>
<name>Q6KHQ1_MYCM1</name>
<dbReference type="AlphaFoldDB" id="Q6KHQ1"/>
<dbReference type="HOGENOM" id="CLU_1641846_0_0_14"/>
<feature type="transmembrane region" description="Helical" evidence="1">
    <location>
        <begin position="72"/>
        <end position="91"/>
    </location>
</feature>
<keyword evidence="1" id="KW-1133">Transmembrane helix</keyword>
<accession>Q6KHQ1</accession>
<evidence type="ECO:0000313" key="2">
    <source>
        <dbReference type="EMBL" id="AAT27877.1"/>
    </source>
</evidence>
<dbReference type="RefSeq" id="WP_011264911.1">
    <property type="nucleotide sequence ID" value="NC_006908.1"/>
</dbReference>
<feature type="transmembrane region" description="Helical" evidence="1">
    <location>
        <begin position="125"/>
        <end position="148"/>
    </location>
</feature>
<protein>
    <recommendedName>
        <fullName evidence="4">Transmembrane protein</fullName>
    </recommendedName>
</protein>
<dbReference type="OrthoDB" id="401012at2"/>
<keyword evidence="1" id="KW-0812">Transmembrane</keyword>
<reference evidence="2 3" key="1">
    <citation type="journal article" date="2004" name="Genome Res.">
        <title>The complete genome and proteome of Mycoplasma mobile.</title>
        <authorList>
            <person name="Jaffe J.D."/>
            <person name="Stange-Thomann N."/>
            <person name="Smith C."/>
            <person name="DeCaprio D."/>
            <person name="Fisher S."/>
            <person name="Butler J."/>
            <person name="Calvo S."/>
            <person name="Elkins T."/>
            <person name="FitzGerald M.G."/>
            <person name="Hafez N."/>
            <person name="Kodira C.D."/>
            <person name="Major J."/>
            <person name="Wang S."/>
            <person name="Wilkinson J."/>
            <person name="Nicol R."/>
            <person name="Nusbaum C."/>
            <person name="Birren B."/>
            <person name="Berg H.C."/>
            <person name="Church G.M."/>
        </authorList>
    </citation>
    <scope>NUCLEOTIDE SEQUENCE [LARGE SCALE GENOMIC DNA]</scope>
    <source>
        <strain evidence="3">ATCC 43663 / 163K / NCTC 11711</strain>
    </source>
</reference>
<sequence length="161" mass="18838">MNFFTQSQSKVNLNNILFYSFLSISLISVILIVISGLVSLLSTDQLNSFIIQKKLENLSMTEAFDRFKLESIVKIFVNSIVIIFFGIYSYFGYSKIKVGYVFVIFWTFLWIGNILSSWLLTNELWYSIFATLISIGAIIALFYLFVLLHQNNFYLKNKERW</sequence>
<dbReference type="Proteomes" id="UP000009072">
    <property type="component" value="Chromosome"/>
</dbReference>
<evidence type="ECO:0000256" key="1">
    <source>
        <dbReference type="SAM" id="Phobius"/>
    </source>
</evidence>
<dbReference type="KEGG" id="mmo:MMOB3910"/>
<dbReference type="EMBL" id="AE017308">
    <property type="protein sequence ID" value="AAT27877.1"/>
    <property type="molecule type" value="Genomic_DNA"/>
</dbReference>